<dbReference type="AlphaFoldDB" id="A0AAF0Y8U3"/>
<proteinExistence type="inferred from homology"/>
<dbReference type="RefSeq" id="XP_062626093.1">
    <property type="nucleotide sequence ID" value="XM_062770109.1"/>
</dbReference>
<organism evidence="3 4">
    <name type="scientific">Vanrija pseudolonga</name>
    <dbReference type="NCBI Taxonomy" id="143232"/>
    <lineage>
        <taxon>Eukaryota</taxon>
        <taxon>Fungi</taxon>
        <taxon>Dikarya</taxon>
        <taxon>Basidiomycota</taxon>
        <taxon>Agaricomycotina</taxon>
        <taxon>Tremellomycetes</taxon>
        <taxon>Trichosporonales</taxon>
        <taxon>Trichosporonaceae</taxon>
        <taxon>Vanrija</taxon>
    </lineage>
</organism>
<sequence length="302" mass="32486">MPPRVALITGCSEPSSLGAALALALHRQGVKVYATARRASTMSDLAAEGLNLIELDVTDKESIQAAVDVIEAQDGRLDILVNNAGVGGRAPLLDVDLDRLRALFEVNTFAPLAVTQAFADLLVEAGKTGRDAVVLNVGSGAVYGPPFSGSYGASKVRVGGGWDDAEPAQAALQTLSDTLRRELAPLRIRVITLELLMVSTAMLNRQKIYDLFRPTPSGYYANWPAIEADMRGDKQRTGGAARAADVAARLARALTSPSPPRKIWDGVPSWLFRWVLPLLPVSWLDWLLVKSARGVRLVQRPE</sequence>
<dbReference type="GO" id="GO:0004806">
    <property type="term" value="F:triacylglycerol lipase activity"/>
    <property type="evidence" value="ECO:0007669"/>
    <property type="project" value="TreeGrafter"/>
</dbReference>
<dbReference type="PANTHER" id="PTHR44169">
    <property type="entry name" value="NADPH-DEPENDENT 1-ACYLDIHYDROXYACETONE PHOSPHATE REDUCTASE"/>
    <property type="match status" value="1"/>
</dbReference>
<name>A0AAF0Y8U3_9TREE</name>
<dbReference type="GO" id="GO:0000140">
    <property type="term" value="F:acylglycerone-phosphate reductase (NADP+) activity"/>
    <property type="evidence" value="ECO:0007669"/>
    <property type="project" value="TreeGrafter"/>
</dbReference>
<accession>A0AAF0Y8U3</accession>
<keyword evidence="4" id="KW-1185">Reference proteome</keyword>
<dbReference type="PANTHER" id="PTHR44169:SF6">
    <property type="entry name" value="NADPH-DEPENDENT 1-ACYLDIHYDROXYACETONE PHOSPHATE REDUCTASE"/>
    <property type="match status" value="1"/>
</dbReference>
<dbReference type="SUPFAM" id="SSF51735">
    <property type="entry name" value="NAD(P)-binding Rossmann-fold domains"/>
    <property type="match status" value="1"/>
</dbReference>
<protein>
    <submittedName>
        <fullName evidence="3">Short-chain dehydrogenase cctT</fullName>
    </submittedName>
</protein>
<evidence type="ECO:0000313" key="4">
    <source>
        <dbReference type="Proteomes" id="UP000827549"/>
    </source>
</evidence>
<evidence type="ECO:0000313" key="3">
    <source>
        <dbReference type="EMBL" id="WOO80061.1"/>
    </source>
</evidence>
<evidence type="ECO:0000256" key="2">
    <source>
        <dbReference type="ARBA" id="ARBA00023002"/>
    </source>
</evidence>
<dbReference type="GO" id="GO:0019433">
    <property type="term" value="P:triglyceride catabolic process"/>
    <property type="evidence" value="ECO:0007669"/>
    <property type="project" value="TreeGrafter"/>
</dbReference>
<keyword evidence="2" id="KW-0560">Oxidoreductase</keyword>
<evidence type="ECO:0000256" key="1">
    <source>
        <dbReference type="ARBA" id="ARBA00006484"/>
    </source>
</evidence>
<dbReference type="PRINTS" id="PR00081">
    <property type="entry name" value="GDHRDH"/>
</dbReference>
<dbReference type="Proteomes" id="UP000827549">
    <property type="component" value="Chromosome 3"/>
</dbReference>
<reference evidence="3" key="1">
    <citation type="submission" date="2023-10" db="EMBL/GenBank/DDBJ databases">
        <authorList>
            <person name="Noh H."/>
        </authorList>
    </citation>
    <scope>NUCLEOTIDE SEQUENCE</scope>
    <source>
        <strain evidence="3">DUCC4014</strain>
    </source>
</reference>
<dbReference type="GO" id="GO:0006654">
    <property type="term" value="P:phosphatidic acid biosynthetic process"/>
    <property type="evidence" value="ECO:0007669"/>
    <property type="project" value="TreeGrafter"/>
</dbReference>
<dbReference type="InterPro" id="IPR002347">
    <property type="entry name" value="SDR_fam"/>
</dbReference>
<comment type="similarity">
    <text evidence="1">Belongs to the short-chain dehydrogenases/reductases (SDR) family.</text>
</comment>
<dbReference type="GeneID" id="87806815"/>
<dbReference type="GO" id="GO:0005811">
    <property type="term" value="C:lipid droplet"/>
    <property type="evidence" value="ECO:0007669"/>
    <property type="project" value="TreeGrafter"/>
</dbReference>
<dbReference type="GO" id="GO:0005783">
    <property type="term" value="C:endoplasmic reticulum"/>
    <property type="evidence" value="ECO:0007669"/>
    <property type="project" value="TreeGrafter"/>
</dbReference>
<dbReference type="Pfam" id="PF00106">
    <property type="entry name" value="adh_short"/>
    <property type="match status" value="1"/>
</dbReference>
<gene>
    <name evidence="3" type="primary">cctT_1</name>
    <name evidence="3" type="ORF">LOC62_03G003573</name>
</gene>
<dbReference type="EMBL" id="CP086716">
    <property type="protein sequence ID" value="WOO80061.1"/>
    <property type="molecule type" value="Genomic_DNA"/>
</dbReference>
<dbReference type="Gene3D" id="3.40.50.720">
    <property type="entry name" value="NAD(P)-binding Rossmann-like Domain"/>
    <property type="match status" value="1"/>
</dbReference>
<dbReference type="InterPro" id="IPR036291">
    <property type="entry name" value="NAD(P)-bd_dom_sf"/>
</dbReference>